<comment type="caution">
    <text evidence="3">The sequence shown here is derived from an EMBL/GenBank/DDBJ whole genome shotgun (WGS) entry which is preliminary data.</text>
</comment>
<evidence type="ECO:0000313" key="3">
    <source>
        <dbReference type="EMBL" id="HJF06942.1"/>
    </source>
</evidence>
<dbReference type="InterPro" id="IPR050807">
    <property type="entry name" value="TransReg_Diox_bact_type"/>
</dbReference>
<dbReference type="GO" id="GO:0003700">
    <property type="term" value="F:DNA-binding transcription factor activity"/>
    <property type="evidence" value="ECO:0007669"/>
    <property type="project" value="TreeGrafter"/>
</dbReference>
<dbReference type="EMBL" id="DYXD01000041">
    <property type="protein sequence ID" value="HJF06942.1"/>
    <property type="molecule type" value="Genomic_DNA"/>
</dbReference>
<proteinExistence type="predicted"/>
<dbReference type="CDD" id="cd02209">
    <property type="entry name" value="cupin_XRE_C"/>
    <property type="match status" value="1"/>
</dbReference>
<name>A0A921K333_9BACT</name>
<dbReference type="AlphaFoldDB" id="A0A921K333"/>
<dbReference type="SUPFAM" id="SSF47413">
    <property type="entry name" value="lambda repressor-like DNA-binding domains"/>
    <property type="match status" value="1"/>
</dbReference>
<dbReference type="InterPro" id="IPR011051">
    <property type="entry name" value="RmlC_Cupin_sf"/>
</dbReference>
<dbReference type="CDD" id="cd00093">
    <property type="entry name" value="HTH_XRE"/>
    <property type="match status" value="1"/>
</dbReference>
<dbReference type="GO" id="GO:0005829">
    <property type="term" value="C:cytosol"/>
    <property type="evidence" value="ECO:0007669"/>
    <property type="project" value="TreeGrafter"/>
</dbReference>
<dbReference type="RefSeq" id="WP_022126210.1">
    <property type="nucleotide sequence ID" value="NZ_CALUHW010000013.1"/>
</dbReference>
<keyword evidence="1" id="KW-0238">DNA-binding</keyword>
<evidence type="ECO:0000256" key="1">
    <source>
        <dbReference type="ARBA" id="ARBA00023125"/>
    </source>
</evidence>
<gene>
    <name evidence="3" type="ORF">K8U81_01940</name>
</gene>
<evidence type="ECO:0000313" key="4">
    <source>
        <dbReference type="Proteomes" id="UP000718012"/>
    </source>
</evidence>
<sequence length="185" mass="20842">MDEQIKQIAERLKGLRDALDLSVEEVAADCNFTVEEYQAIESGECDFSVSVLQRIARKYGITLDELMFGEEPKMKSYFLTRRGTGVSVERTKAYKYQSLASGFKGRKADPFIVTVEPKPENTPVYFNTHEGQEFNLVIEGRMLLNINGKELILNPGDSLYFDSSKPHGMLALDGKTVKFLAVVMQ</sequence>
<dbReference type="PROSITE" id="PS50943">
    <property type="entry name" value="HTH_CROC1"/>
    <property type="match status" value="1"/>
</dbReference>
<reference evidence="3" key="2">
    <citation type="submission" date="2021-09" db="EMBL/GenBank/DDBJ databases">
        <authorList>
            <person name="Gilroy R."/>
        </authorList>
    </citation>
    <scope>NUCLEOTIDE SEQUENCE</scope>
    <source>
        <strain evidence="3">CHK165-8395</strain>
    </source>
</reference>
<evidence type="ECO:0000259" key="2">
    <source>
        <dbReference type="PROSITE" id="PS50943"/>
    </source>
</evidence>
<dbReference type="Gene3D" id="2.60.120.10">
    <property type="entry name" value="Jelly Rolls"/>
    <property type="match status" value="1"/>
</dbReference>
<accession>A0A921K333</accession>
<dbReference type="InterPro" id="IPR010982">
    <property type="entry name" value="Lambda_DNA-bd_dom_sf"/>
</dbReference>
<dbReference type="PANTHER" id="PTHR46797">
    <property type="entry name" value="HTH-TYPE TRANSCRIPTIONAL REGULATOR"/>
    <property type="match status" value="1"/>
</dbReference>
<dbReference type="Gene3D" id="1.10.260.40">
    <property type="entry name" value="lambda repressor-like DNA-binding domains"/>
    <property type="match status" value="1"/>
</dbReference>
<dbReference type="InterPro" id="IPR001387">
    <property type="entry name" value="Cro/C1-type_HTH"/>
</dbReference>
<dbReference type="InterPro" id="IPR013096">
    <property type="entry name" value="Cupin_2"/>
</dbReference>
<dbReference type="GO" id="GO:0003677">
    <property type="term" value="F:DNA binding"/>
    <property type="evidence" value="ECO:0007669"/>
    <property type="project" value="UniProtKB-KW"/>
</dbReference>
<feature type="domain" description="HTH cro/C1-type" evidence="2">
    <location>
        <begin position="12"/>
        <end position="66"/>
    </location>
</feature>
<protein>
    <submittedName>
        <fullName evidence="3">Cupin domain-containing protein</fullName>
    </submittedName>
</protein>
<dbReference type="Proteomes" id="UP000718012">
    <property type="component" value="Unassembled WGS sequence"/>
</dbReference>
<dbReference type="SUPFAM" id="SSF51182">
    <property type="entry name" value="RmlC-like cupins"/>
    <property type="match status" value="1"/>
</dbReference>
<dbReference type="PANTHER" id="PTHR46797:SF19">
    <property type="entry name" value="BLL2473 PROTEIN"/>
    <property type="match status" value="1"/>
</dbReference>
<dbReference type="SMART" id="SM00530">
    <property type="entry name" value="HTH_XRE"/>
    <property type="match status" value="1"/>
</dbReference>
<organism evidence="3 4">
    <name type="scientific">Phocaeicola coprocola</name>
    <dbReference type="NCBI Taxonomy" id="310298"/>
    <lineage>
        <taxon>Bacteria</taxon>
        <taxon>Pseudomonadati</taxon>
        <taxon>Bacteroidota</taxon>
        <taxon>Bacteroidia</taxon>
        <taxon>Bacteroidales</taxon>
        <taxon>Bacteroidaceae</taxon>
        <taxon>Phocaeicola</taxon>
    </lineage>
</organism>
<dbReference type="InterPro" id="IPR014710">
    <property type="entry name" value="RmlC-like_jellyroll"/>
</dbReference>
<dbReference type="Pfam" id="PF07883">
    <property type="entry name" value="Cupin_2"/>
    <property type="match status" value="1"/>
</dbReference>
<reference evidence="3" key="1">
    <citation type="journal article" date="2021" name="PeerJ">
        <title>Extensive microbial diversity within the chicken gut microbiome revealed by metagenomics and culture.</title>
        <authorList>
            <person name="Gilroy R."/>
            <person name="Ravi A."/>
            <person name="Getino M."/>
            <person name="Pursley I."/>
            <person name="Horton D.L."/>
            <person name="Alikhan N.F."/>
            <person name="Baker D."/>
            <person name="Gharbi K."/>
            <person name="Hall N."/>
            <person name="Watson M."/>
            <person name="Adriaenssens E.M."/>
            <person name="Foster-Nyarko E."/>
            <person name="Jarju S."/>
            <person name="Secka A."/>
            <person name="Antonio M."/>
            <person name="Oren A."/>
            <person name="Chaudhuri R.R."/>
            <person name="La Ragione R."/>
            <person name="Hildebrand F."/>
            <person name="Pallen M.J."/>
        </authorList>
    </citation>
    <scope>NUCLEOTIDE SEQUENCE</scope>
    <source>
        <strain evidence="3">CHK165-8395</strain>
    </source>
</reference>
<dbReference type="GeneID" id="79857819"/>
<dbReference type="Pfam" id="PF13560">
    <property type="entry name" value="HTH_31"/>
    <property type="match status" value="1"/>
</dbReference>